<dbReference type="Proteomes" id="UP000292282">
    <property type="component" value="Unassembled WGS sequence"/>
</dbReference>
<proteinExistence type="predicted"/>
<reference evidence="1 2" key="1">
    <citation type="submission" date="2017-12" db="EMBL/GenBank/DDBJ databases">
        <authorList>
            <person name="Pombert J.-F."/>
            <person name="Haag K.L."/>
            <person name="Ebert D."/>
        </authorList>
    </citation>
    <scope>NUCLEOTIDE SEQUENCE [LARGE SCALE GENOMIC DNA]</scope>
    <source>
        <strain evidence="1">IL-G-3</strain>
    </source>
</reference>
<dbReference type="AlphaFoldDB" id="A0A4Q9LV47"/>
<dbReference type="EMBL" id="PITK01001190">
    <property type="protein sequence ID" value="TBU11470.1"/>
    <property type="molecule type" value="Genomic_DNA"/>
</dbReference>
<organism evidence="1 2">
    <name type="scientific">Hamiltosporidium tvaerminnensis</name>
    <dbReference type="NCBI Taxonomy" id="1176355"/>
    <lineage>
        <taxon>Eukaryota</taxon>
        <taxon>Fungi</taxon>
        <taxon>Fungi incertae sedis</taxon>
        <taxon>Microsporidia</taxon>
        <taxon>Dubosqiidae</taxon>
        <taxon>Hamiltosporidium</taxon>
    </lineage>
</organism>
<name>A0A4Q9LV47_9MICR</name>
<sequence length="953" mass="112321">MYNKKLFFLSNVFLNTKKITLKTHRKHILLILVPLFFVSSFLRTTNCVKITIYFGPIDNPENPISIQTETYSFLNPYNQKINHNNEPSQHSNNPDMNQCLESVTQEEYNRSIKNYRLETNNEKYMSHTYNVFPNLSPNTMYYDANIAQDDLNMSDFNEEGCYNISSDNEKIITPEIIYFDSLNESNPEETYVNIKDITESNIDHILCEICLNILYFGWNIDFPGLRNEQFLDFIWFFYDLSVYSESDELDTFYKNLLPFLFSYMADKSCFNVFDAQESEFSKYRNFFLPFLVVLYDSLNIYFNSNTKELCLIEKKLSKKCDLVGLNSSEQITIRTTPFALIQIKDDNTIIKKTLFLKLLNFHFIYEIRISNDDRYYSEYKDSDSAYDFLKNNSSASNDETYFFSVFNLEKIIKNVNIKFIEFERVNLSSKDLPFLQNFRKLESLILVKCSFDNYLGFLNELYFYFPNLEILRIINAKLRKSCLYVNSFSKFRIKQLETLKKFKIDYSCLDYILLEALINHDNLEVLSMRGVVFFSIENFFRACSKLIRILNQPSLNFNTKKLSLSGNEFRLELIHSLKNFEFLECLNLSNLKTDLMKDFDCDCRFKHNLLSNSIIGYLSQFSRLEYLNLSDCDLDTGFVELLCTTSFQKSLKKPEFARNKLNKFDIYKIYLLTNIRYITVSFDAEVFSDFLKTYGFLEFLNLETIIFVATNFVSDICNFVMIQPSLKNLELLECEIEGGLNSSKYGVQNNYENHTSEVPYFSHNARLSNTRAIRKASNFILCSTARYYNEKFGCTETLEVLKKLAKSEMGKVLKSEENRERRRIATSVKVCYDEATRKEKPRSAWKENIESKISKLDLSKDLLEKACKQEKLSTSETKSLKKIMREFNLNLSSVTDLSEALKKITMHESRKQFRKENRMFELFRGRFYRGLSERVESEHVVSRDETVSFWSTI</sequence>
<dbReference type="OrthoDB" id="2191163at2759"/>
<dbReference type="Gene3D" id="3.80.10.10">
    <property type="entry name" value="Ribonuclease Inhibitor"/>
    <property type="match status" value="1"/>
</dbReference>
<accession>A0A4Q9LV47</accession>
<comment type="caution">
    <text evidence="1">The sequence shown here is derived from an EMBL/GenBank/DDBJ whole genome shotgun (WGS) entry which is preliminary data.</text>
</comment>
<dbReference type="VEuPathDB" id="MicrosporidiaDB:CWI38_1190p0020"/>
<evidence type="ECO:0008006" key="3">
    <source>
        <dbReference type="Google" id="ProtNLM"/>
    </source>
</evidence>
<gene>
    <name evidence="1" type="ORF">CWI38_1190p0020</name>
</gene>
<evidence type="ECO:0000313" key="2">
    <source>
        <dbReference type="Proteomes" id="UP000292282"/>
    </source>
</evidence>
<dbReference type="InterPro" id="IPR032675">
    <property type="entry name" value="LRR_dom_sf"/>
</dbReference>
<keyword evidence="2" id="KW-1185">Reference proteome</keyword>
<protein>
    <recommendedName>
        <fullName evidence="3">Leucine-rich repeat-containing protein</fullName>
    </recommendedName>
</protein>
<evidence type="ECO:0000313" key="1">
    <source>
        <dbReference type="EMBL" id="TBU11470.1"/>
    </source>
</evidence>
<dbReference type="SUPFAM" id="SSF52047">
    <property type="entry name" value="RNI-like"/>
    <property type="match status" value="1"/>
</dbReference>